<gene>
    <name evidence="3" type="primary">xcpT_14</name>
    <name evidence="3" type="ORF">GmarT_08390</name>
</gene>
<dbReference type="InterPro" id="IPR011453">
    <property type="entry name" value="DUF1559"/>
</dbReference>
<keyword evidence="1" id="KW-0472">Membrane</keyword>
<dbReference type="Pfam" id="PF07596">
    <property type="entry name" value="SBP_bac_10"/>
    <property type="match status" value="1"/>
</dbReference>
<dbReference type="NCBIfam" id="TIGR02532">
    <property type="entry name" value="IV_pilin_GFxxxE"/>
    <property type="match status" value="1"/>
</dbReference>
<dbReference type="InterPro" id="IPR027558">
    <property type="entry name" value="Pre_pil_HX9DG_C"/>
</dbReference>
<protein>
    <submittedName>
        <fullName evidence="3">Type II secretion system protein G</fullName>
    </submittedName>
</protein>
<dbReference type="NCBIfam" id="TIGR04294">
    <property type="entry name" value="pre_pil_HX9DG"/>
    <property type="match status" value="1"/>
</dbReference>
<feature type="domain" description="DUF1559" evidence="2">
    <location>
        <begin position="50"/>
        <end position="325"/>
    </location>
</feature>
<keyword evidence="1" id="KW-1133">Transmembrane helix</keyword>
<evidence type="ECO:0000313" key="3">
    <source>
        <dbReference type="EMBL" id="QEG15001.1"/>
    </source>
</evidence>
<dbReference type="Pfam" id="PF07963">
    <property type="entry name" value="N_methyl"/>
    <property type="match status" value="1"/>
</dbReference>
<dbReference type="GeneID" id="98645506"/>
<keyword evidence="1" id="KW-0812">Transmembrane</keyword>
<dbReference type="EMBL" id="CP042910">
    <property type="protein sequence ID" value="QEG15001.1"/>
    <property type="molecule type" value="Genomic_DNA"/>
</dbReference>
<proteinExistence type="predicted"/>
<feature type="transmembrane region" description="Helical" evidence="1">
    <location>
        <begin position="25"/>
        <end position="49"/>
    </location>
</feature>
<dbReference type="RefSeq" id="WP_002644201.1">
    <property type="nucleotide sequence ID" value="NZ_CP042910.1"/>
</dbReference>
<dbReference type="SUPFAM" id="SSF54523">
    <property type="entry name" value="Pili subunits"/>
    <property type="match status" value="1"/>
</dbReference>
<evidence type="ECO:0000256" key="1">
    <source>
        <dbReference type="SAM" id="Phobius"/>
    </source>
</evidence>
<evidence type="ECO:0000259" key="2">
    <source>
        <dbReference type="Pfam" id="PF07596"/>
    </source>
</evidence>
<dbReference type="PANTHER" id="PTHR30093:SF2">
    <property type="entry name" value="TYPE II SECRETION SYSTEM PROTEIN H"/>
    <property type="match status" value="1"/>
</dbReference>
<name>A0ABX5YHC0_9PLAN</name>
<dbReference type="InterPro" id="IPR012902">
    <property type="entry name" value="N_methyl_site"/>
</dbReference>
<reference evidence="3 4" key="1">
    <citation type="submission" date="2019-08" db="EMBL/GenBank/DDBJ databases">
        <title>Deep-cultivation of Planctomycetes and their phenomic and genomic characterization uncovers novel biology.</title>
        <authorList>
            <person name="Wiegand S."/>
            <person name="Jogler M."/>
            <person name="Boedeker C."/>
            <person name="Pinto D."/>
            <person name="Vollmers J."/>
            <person name="Rivas-Marin E."/>
            <person name="Kohn T."/>
            <person name="Peeters S.H."/>
            <person name="Heuer A."/>
            <person name="Rast P."/>
            <person name="Oberbeckmann S."/>
            <person name="Bunk B."/>
            <person name="Jeske O."/>
            <person name="Meyerdierks A."/>
            <person name="Storesund J.E."/>
            <person name="Kallscheuer N."/>
            <person name="Luecker S."/>
            <person name="Lage O.M."/>
            <person name="Pohl T."/>
            <person name="Merkel B.J."/>
            <person name="Hornburger P."/>
            <person name="Mueller R.-W."/>
            <person name="Bruemmer F."/>
            <person name="Labrenz M."/>
            <person name="Spormann A.M."/>
            <person name="Op den Camp H."/>
            <person name="Overmann J."/>
            <person name="Amann R."/>
            <person name="Jetten M.S.M."/>
            <person name="Mascher T."/>
            <person name="Medema M.H."/>
            <person name="Devos D.P."/>
            <person name="Kaster A.-K."/>
            <person name="Ovreas L."/>
            <person name="Rohde M."/>
            <person name="Galperin M.Y."/>
            <person name="Jogler C."/>
        </authorList>
    </citation>
    <scope>NUCLEOTIDE SEQUENCE [LARGE SCALE GENOMIC DNA]</scope>
    <source>
        <strain evidence="3 4">DSM 8797</strain>
    </source>
</reference>
<dbReference type="Proteomes" id="UP000322887">
    <property type="component" value="Chromosome"/>
</dbReference>
<dbReference type="InterPro" id="IPR045584">
    <property type="entry name" value="Pilin-like"/>
</dbReference>
<accession>A0ABX5YHC0</accession>
<sequence length="343" mass="37146">MSYLLENNSVCHSKRPKTTLRRSRGFTLIELLVVIAIIAILIALLLPAVQQAREAARRSSCKNNMKQLGLALHNYHDAHTKFPYSSANNAMVWTQAGDPILNTSGWTLLLPYLEQSALYNQFNFTAAQRNSTFSGWSSTSAGTVMGASADITANMELTKKIIAVFNCPSDDNNQTYNAVSPNYGCGVSGSAMTNYGFSVTSGTGPWALWRDEGSTTRALFGENSNSDIAKIKDGTSNTVMVCETTRQVRDGTGNYWGCSVYAGNGVNLGHSRGINYWLCCSWTPPMTEQPGVLGSYSMPGSAHVGGCMILLADGAVRFLNENIDASIRTNLSRIKDGQVIGEF</sequence>
<dbReference type="PANTHER" id="PTHR30093">
    <property type="entry name" value="GENERAL SECRETION PATHWAY PROTEIN G"/>
    <property type="match status" value="1"/>
</dbReference>
<dbReference type="Gene3D" id="3.30.700.10">
    <property type="entry name" value="Glycoprotein, Type 4 Pilin"/>
    <property type="match status" value="1"/>
</dbReference>
<evidence type="ECO:0000313" key="4">
    <source>
        <dbReference type="Proteomes" id="UP000322887"/>
    </source>
</evidence>
<keyword evidence="4" id="KW-1185">Reference proteome</keyword>
<dbReference type="PROSITE" id="PS00409">
    <property type="entry name" value="PROKAR_NTER_METHYL"/>
    <property type="match status" value="1"/>
</dbReference>
<organism evidence="3 4">
    <name type="scientific">Gimesia maris</name>
    <dbReference type="NCBI Taxonomy" id="122"/>
    <lineage>
        <taxon>Bacteria</taxon>
        <taxon>Pseudomonadati</taxon>
        <taxon>Planctomycetota</taxon>
        <taxon>Planctomycetia</taxon>
        <taxon>Planctomycetales</taxon>
        <taxon>Planctomycetaceae</taxon>
        <taxon>Gimesia</taxon>
    </lineage>
</organism>